<evidence type="ECO:0000313" key="1">
    <source>
        <dbReference type="EMBL" id="KAG7358161.1"/>
    </source>
</evidence>
<dbReference type="EMBL" id="JAGRRH010000014">
    <property type="protein sequence ID" value="KAG7358161.1"/>
    <property type="molecule type" value="Genomic_DNA"/>
</dbReference>
<accession>A0A9K3LBG4</accession>
<reference evidence="1" key="1">
    <citation type="journal article" date="2021" name="Sci. Rep.">
        <title>Diploid genomic architecture of Nitzschia inconspicua, an elite biomass production diatom.</title>
        <authorList>
            <person name="Oliver A."/>
            <person name="Podell S."/>
            <person name="Pinowska A."/>
            <person name="Traller J.C."/>
            <person name="Smith S.R."/>
            <person name="McClure R."/>
            <person name="Beliaev A."/>
            <person name="Bohutskyi P."/>
            <person name="Hill E.A."/>
            <person name="Rabines A."/>
            <person name="Zheng H."/>
            <person name="Allen L.Z."/>
            <person name="Kuo A."/>
            <person name="Grigoriev I.V."/>
            <person name="Allen A.E."/>
            <person name="Hazlebeck D."/>
            <person name="Allen E.E."/>
        </authorList>
    </citation>
    <scope>NUCLEOTIDE SEQUENCE</scope>
    <source>
        <strain evidence="1">Hildebrandi</strain>
    </source>
</reference>
<name>A0A9K3LBG4_9STRA</name>
<comment type="caution">
    <text evidence="1">The sequence shown here is derived from an EMBL/GenBank/DDBJ whole genome shotgun (WGS) entry which is preliminary data.</text>
</comment>
<protein>
    <submittedName>
        <fullName evidence="1">Uncharacterized protein</fullName>
    </submittedName>
</protein>
<organism evidence="1 2">
    <name type="scientific">Nitzschia inconspicua</name>
    <dbReference type="NCBI Taxonomy" id="303405"/>
    <lineage>
        <taxon>Eukaryota</taxon>
        <taxon>Sar</taxon>
        <taxon>Stramenopiles</taxon>
        <taxon>Ochrophyta</taxon>
        <taxon>Bacillariophyta</taxon>
        <taxon>Bacillariophyceae</taxon>
        <taxon>Bacillariophycidae</taxon>
        <taxon>Bacillariales</taxon>
        <taxon>Bacillariaceae</taxon>
        <taxon>Nitzschia</taxon>
    </lineage>
</organism>
<reference evidence="1" key="2">
    <citation type="submission" date="2021-04" db="EMBL/GenBank/DDBJ databases">
        <authorList>
            <person name="Podell S."/>
        </authorList>
    </citation>
    <scope>NUCLEOTIDE SEQUENCE</scope>
    <source>
        <strain evidence="1">Hildebrandi</strain>
    </source>
</reference>
<keyword evidence="2" id="KW-1185">Reference proteome</keyword>
<evidence type="ECO:0000313" key="2">
    <source>
        <dbReference type="Proteomes" id="UP000693970"/>
    </source>
</evidence>
<sequence>MVLEVTRIDLKDVSEVDDTIDNRWTIFGTEKNNVPMKNRSMADPIDSNSVGRIVAAFNSLAHDNSFDTLSDSIPDPMLPNKSSWDLGLWTDRHHLHVTTTTVQDIIESYIE</sequence>
<gene>
    <name evidence="1" type="ORF">IV203_014748</name>
</gene>
<proteinExistence type="predicted"/>
<dbReference type="AlphaFoldDB" id="A0A9K3LBG4"/>
<dbReference type="Proteomes" id="UP000693970">
    <property type="component" value="Unassembled WGS sequence"/>
</dbReference>